<dbReference type="GO" id="GO:0008270">
    <property type="term" value="F:zinc ion binding"/>
    <property type="evidence" value="ECO:0007669"/>
    <property type="project" value="UniProtKB-KW"/>
</dbReference>
<keyword evidence="5" id="KW-1185">Reference proteome</keyword>
<reference evidence="4" key="1">
    <citation type="submission" date="2020-11" db="EMBL/GenBank/DDBJ databases">
        <authorList>
            <consortium name="DOE Joint Genome Institute"/>
            <person name="Ahrendt S."/>
            <person name="Riley R."/>
            <person name="Andreopoulos W."/>
            <person name="LaButti K."/>
            <person name="Pangilinan J."/>
            <person name="Ruiz-duenas F.J."/>
            <person name="Barrasa J.M."/>
            <person name="Sanchez-Garcia M."/>
            <person name="Camarero S."/>
            <person name="Miyauchi S."/>
            <person name="Serrano A."/>
            <person name="Linde D."/>
            <person name="Babiker R."/>
            <person name="Drula E."/>
            <person name="Ayuso-Fernandez I."/>
            <person name="Pacheco R."/>
            <person name="Padilla G."/>
            <person name="Ferreira P."/>
            <person name="Barriuso J."/>
            <person name="Kellner H."/>
            <person name="Castanera R."/>
            <person name="Alfaro M."/>
            <person name="Ramirez L."/>
            <person name="Pisabarro A.G."/>
            <person name="Kuo A."/>
            <person name="Tritt A."/>
            <person name="Lipzen A."/>
            <person name="He G."/>
            <person name="Yan M."/>
            <person name="Ng V."/>
            <person name="Cullen D."/>
            <person name="Martin F."/>
            <person name="Rosso M.-N."/>
            <person name="Henrissat B."/>
            <person name="Hibbett D."/>
            <person name="Martinez A.T."/>
            <person name="Grigoriev I.V."/>
        </authorList>
    </citation>
    <scope>NUCLEOTIDE SEQUENCE</scope>
    <source>
        <strain evidence="4">AH 44721</strain>
    </source>
</reference>
<dbReference type="PROSITE" id="PS50103">
    <property type="entry name" value="ZF_C3H1"/>
    <property type="match status" value="2"/>
</dbReference>
<dbReference type="PANTHER" id="PTHR37543:SF1">
    <property type="entry name" value="CCCH ZINC FINGER DNA BINDING PROTEIN (AFU_ORTHOLOGUE AFUA_5G12760)"/>
    <property type="match status" value="1"/>
</dbReference>
<dbReference type="OrthoDB" id="2270193at2759"/>
<keyword evidence="1" id="KW-0862">Zinc</keyword>
<comment type="caution">
    <text evidence="4">The sequence shown here is derived from an EMBL/GenBank/DDBJ whole genome shotgun (WGS) entry which is preliminary data.</text>
</comment>
<feature type="zinc finger region" description="C3H1-type" evidence="1">
    <location>
        <begin position="265"/>
        <end position="292"/>
    </location>
</feature>
<dbReference type="InterPro" id="IPR057654">
    <property type="entry name" value="Znf-CCCH_tandem"/>
</dbReference>
<feature type="compositionally biased region" description="Low complexity" evidence="2">
    <location>
        <begin position="222"/>
        <end position="244"/>
    </location>
</feature>
<dbReference type="InterPro" id="IPR057683">
    <property type="entry name" value="DUF7923"/>
</dbReference>
<evidence type="ECO:0000256" key="2">
    <source>
        <dbReference type="SAM" id="MobiDB-lite"/>
    </source>
</evidence>
<gene>
    <name evidence="4" type="ORF">CPB84DRAFT_54396</name>
</gene>
<sequence>MNQYQLSVYVFLNKRGLTDTLGRAGLLAAKNKFEEFIIGFNQAAERFLMVDVGSAKEAADAKIKALLEDEIRLPQTERIIFGGCHDNGYITTLRSQITAGFKHKLTLLRSYTEMAAGMTELGLPSFDIPDLFIPQKLLALPHSQVNSTPVTHSAPLPASPTPAPPPESSIGHRPSISIIQQGFDALPFASADLEETTRKRVSSPPSYSSAVQTPAPPKRAVTPDLDSSSTTSSSDESDDAFSSTPLVSLTNSRSRRVNPNIPLSKHKPPPCTLFYLSSCKHGADCKYGHDYLLQPEHYNEIRVNAKKSPCPSRNKGETCLWGDDCCYGHHCPSASKCHFFKQNRCKFVGADMHKEPKNQVATIA</sequence>
<accession>A0A9P5TVW4</accession>
<dbReference type="PANTHER" id="PTHR37543">
    <property type="entry name" value="CCCH ZINC FINGER DNA BINDING PROTEIN (AFU_ORTHOLOGUE AFUA_5G12760)"/>
    <property type="match status" value="1"/>
</dbReference>
<feature type="domain" description="C3H1-type" evidence="3">
    <location>
        <begin position="304"/>
        <end position="333"/>
    </location>
</feature>
<feature type="region of interest" description="Disordered" evidence="2">
    <location>
        <begin position="144"/>
        <end position="173"/>
    </location>
</feature>
<feature type="region of interest" description="Disordered" evidence="2">
    <location>
        <begin position="194"/>
        <end position="263"/>
    </location>
</feature>
<evidence type="ECO:0000313" key="5">
    <source>
        <dbReference type="Proteomes" id="UP000724874"/>
    </source>
</evidence>
<proteinExistence type="predicted"/>
<evidence type="ECO:0000256" key="1">
    <source>
        <dbReference type="PROSITE-ProRule" id="PRU00723"/>
    </source>
</evidence>
<keyword evidence="1" id="KW-0863">Zinc-finger</keyword>
<feature type="compositionally biased region" description="Polar residues" evidence="2">
    <location>
        <begin position="203"/>
        <end position="212"/>
    </location>
</feature>
<protein>
    <recommendedName>
        <fullName evidence="3">C3H1-type domain-containing protein</fullName>
    </recommendedName>
</protein>
<feature type="zinc finger region" description="C3H1-type" evidence="1">
    <location>
        <begin position="304"/>
        <end position="333"/>
    </location>
</feature>
<dbReference type="Pfam" id="PF25540">
    <property type="entry name" value="DUF7923"/>
    <property type="match status" value="1"/>
</dbReference>
<evidence type="ECO:0000259" key="3">
    <source>
        <dbReference type="PROSITE" id="PS50103"/>
    </source>
</evidence>
<dbReference type="AlphaFoldDB" id="A0A9P5TVW4"/>
<name>A0A9P5TVW4_GYMJU</name>
<dbReference type="EMBL" id="JADNYJ010000001">
    <property type="protein sequence ID" value="KAF8914072.1"/>
    <property type="molecule type" value="Genomic_DNA"/>
</dbReference>
<dbReference type="Proteomes" id="UP000724874">
    <property type="component" value="Unassembled WGS sequence"/>
</dbReference>
<organism evidence="4 5">
    <name type="scientific">Gymnopilus junonius</name>
    <name type="common">Spectacular rustgill mushroom</name>
    <name type="synonym">Gymnopilus spectabilis subsp. junonius</name>
    <dbReference type="NCBI Taxonomy" id="109634"/>
    <lineage>
        <taxon>Eukaryota</taxon>
        <taxon>Fungi</taxon>
        <taxon>Dikarya</taxon>
        <taxon>Basidiomycota</taxon>
        <taxon>Agaricomycotina</taxon>
        <taxon>Agaricomycetes</taxon>
        <taxon>Agaricomycetidae</taxon>
        <taxon>Agaricales</taxon>
        <taxon>Agaricineae</taxon>
        <taxon>Hymenogastraceae</taxon>
        <taxon>Gymnopilus</taxon>
    </lineage>
</organism>
<feature type="compositionally biased region" description="Pro residues" evidence="2">
    <location>
        <begin position="157"/>
        <end position="167"/>
    </location>
</feature>
<evidence type="ECO:0000313" key="4">
    <source>
        <dbReference type="EMBL" id="KAF8914072.1"/>
    </source>
</evidence>
<dbReference type="InterPro" id="IPR000571">
    <property type="entry name" value="Znf_CCCH"/>
</dbReference>
<keyword evidence="1" id="KW-0479">Metal-binding</keyword>
<dbReference type="Pfam" id="PF25543">
    <property type="entry name" value="zf-CCCH_tandem"/>
    <property type="match status" value="1"/>
</dbReference>
<feature type="domain" description="C3H1-type" evidence="3">
    <location>
        <begin position="265"/>
        <end position="292"/>
    </location>
</feature>